<evidence type="ECO:0000313" key="2">
    <source>
        <dbReference type="EMBL" id="RPA96252.1"/>
    </source>
</evidence>
<dbReference type="Proteomes" id="UP000276215">
    <property type="component" value="Unassembled WGS sequence"/>
</dbReference>
<sequence length="122" mass="13268">MSIAPPVGTGDAEVSSPSEASSPSKAFSLSSSWLNSSLTCTAILCSWQLPRSEVLAKSSICLSNFFTFHSASEICCTRWPSSCSNTAPVFQCFDLWHSNTCASQSHTHSLFWIQKTLQFPPI</sequence>
<accession>A0A3N4JDC2</accession>
<evidence type="ECO:0000256" key="1">
    <source>
        <dbReference type="SAM" id="MobiDB-lite"/>
    </source>
</evidence>
<feature type="compositionally biased region" description="Low complexity" evidence="1">
    <location>
        <begin position="15"/>
        <end position="27"/>
    </location>
</feature>
<protein>
    <submittedName>
        <fullName evidence="2">Uncharacterized protein</fullName>
    </submittedName>
</protein>
<gene>
    <name evidence="2" type="ORF">L873DRAFT_1242923</name>
</gene>
<keyword evidence="3" id="KW-1185">Reference proteome</keyword>
<proteinExistence type="predicted"/>
<evidence type="ECO:0000313" key="3">
    <source>
        <dbReference type="Proteomes" id="UP000276215"/>
    </source>
</evidence>
<dbReference type="AlphaFoldDB" id="A0A3N4JDC2"/>
<dbReference type="EMBL" id="ML120416">
    <property type="protein sequence ID" value="RPA96252.1"/>
    <property type="molecule type" value="Genomic_DNA"/>
</dbReference>
<reference evidence="2 3" key="1">
    <citation type="journal article" date="2018" name="Nat. Ecol. Evol.">
        <title>Pezizomycetes genomes reveal the molecular basis of ectomycorrhizal truffle lifestyle.</title>
        <authorList>
            <person name="Murat C."/>
            <person name="Payen T."/>
            <person name="Noel B."/>
            <person name="Kuo A."/>
            <person name="Morin E."/>
            <person name="Chen J."/>
            <person name="Kohler A."/>
            <person name="Krizsan K."/>
            <person name="Balestrini R."/>
            <person name="Da Silva C."/>
            <person name="Montanini B."/>
            <person name="Hainaut M."/>
            <person name="Levati E."/>
            <person name="Barry K.W."/>
            <person name="Belfiori B."/>
            <person name="Cichocki N."/>
            <person name="Clum A."/>
            <person name="Dockter R.B."/>
            <person name="Fauchery L."/>
            <person name="Guy J."/>
            <person name="Iotti M."/>
            <person name="Le Tacon F."/>
            <person name="Lindquist E.A."/>
            <person name="Lipzen A."/>
            <person name="Malagnac F."/>
            <person name="Mello A."/>
            <person name="Molinier V."/>
            <person name="Miyauchi S."/>
            <person name="Poulain J."/>
            <person name="Riccioni C."/>
            <person name="Rubini A."/>
            <person name="Sitrit Y."/>
            <person name="Splivallo R."/>
            <person name="Traeger S."/>
            <person name="Wang M."/>
            <person name="Zifcakova L."/>
            <person name="Wipf D."/>
            <person name="Zambonelli A."/>
            <person name="Paolocci F."/>
            <person name="Nowrousian M."/>
            <person name="Ottonello S."/>
            <person name="Baldrian P."/>
            <person name="Spatafora J.W."/>
            <person name="Henrissat B."/>
            <person name="Nagy L.G."/>
            <person name="Aury J.M."/>
            <person name="Wincker P."/>
            <person name="Grigoriev I.V."/>
            <person name="Bonfante P."/>
            <person name="Martin F.M."/>
        </authorList>
    </citation>
    <scope>NUCLEOTIDE SEQUENCE [LARGE SCALE GENOMIC DNA]</scope>
    <source>
        <strain evidence="2 3">120613-1</strain>
    </source>
</reference>
<organism evidence="2 3">
    <name type="scientific">Choiromyces venosus 120613-1</name>
    <dbReference type="NCBI Taxonomy" id="1336337"/>
    <lineage>
        <taxon>Eukaryota</taxon>
        <taxon>Fungi</taxon>
        <taxon>Dikarya</taxon>
        <taxon>Ascomycota</taxon>
        <taxon>Pezizomycotina</taxon>
        <taxon>Pezizomycetes</taxon>
        <taxon>Pezizales</taxon>
        <taxon>Tuberaceae</taxon>
        <taxon>Choiromyces</taxon>
    </lineage>
</organism>
<feature type="region of interest" description="Disordered" evidence="1">
    <location>
        <begin position="1"/>
        <end position="27"/>
    </location>
</feature>
<name>A0A3N4JDC2_9PEZI</name>